<feature type="domain" description="YchJ-like middle NTF2-like" evidence="2">
    <location>
        <begin position="41"/>
        <end position="136"/>
    </location>
</feature>
<dbReference type="PATRIC" id="fig|762967.3.peg.1426"/>
<evidence type="ECO:0000313" key="4">
    <source>
        <dbReference type="Proteomes" id="UP000004956"/>
    </source>
</evidence>
<dbReference type="AlphaFoldDB" id="H3KGD4"/>
<dbReference type="InterPro" id="IPR048469">
    <property type="entry name" value="YchJ-like_M"/>
</dbReference>
<dbReference type="EMBL" id="AFBQ01000272">
    <property type="protein sequence ID" value="EHY30832.1"/>
    <property type="molecule type" value="Genomic_DNA"/>
</dbReference>
<sequence>MSSPETQKPESDMSAPCPCGSGKALSDCCGRFVFGGEAAPDPEALMRSRYSAYALGAETYLLESWSARQRPRRIFEPGETPVQWVGLEILGTSLAKKGHRGTVTFRATGRDDEGLFVLQEKSRFERHEGRWVYVDGETAVERLPGLPEAPQS</sequence>
<keyword evidence="4" id="KW-1185">Reference proteome</keyword>
<evidence type="ECO:0000259" key="2">
    <source>
        <dbReference type="Pfam" id="PF17775"/>
    </source>
</evidence>
<feature type="region of interest" description="Disordered" evidence="1">
    <location>
        <begin position="1"/>
        <end position="20"/>
    </location>
</feature>
<accession>H3KGD4</accession>
<dbReference type="Pfam" id="PF17775">
    <property type="entry name" value="YchJ_M-like"/>
    <property type="match status" value="1"/>
</dbReference>
<dbReference type="Gene3D" id="3.10.450.50">
    <property type="match status" value="1"/>
</dbReference>
<reference evidence="3 4" key="1">
    <citation type="submission" date="2011-11" db="EMBL/GenBank/DDBJ databases">
        <authorList>
            <person name="Weinstock G."/>
            <person name="Sodergren E."/>
            <person name="Clifton S."/>
            <person name="Fulton L."/>
            <person name="Fulton B."/>
            <person name="Courtney L."/>
            <person name="Fronick C."/>
            <person name="Harrison M."/>
            <person name="Strong C."/>
            <person name="Farmer C."/>
            <person name="Delahaunty K."/>
            <person name="Markovic C."/>
            <person name="Hall O."/>
            <person name="Minx P."/>
            <person name="Tomlinson C."/>
            <person name="Mitreva M."/>
            <person name="Hou S."/>
            <person name="Chen J."/>
            <person name="Wollam A."/>
            <person name="Pepin K.H."/>
            <person name="Johnson M."/>
            <person name="Bhonagiri V."/>
            <person name="Zhang X."/>
            <person name="Suruliraj S."/>
            <person name="Warren W."/>
            <person name="Chinwalla A."/>
            <person name="Mardis E.R."/>
            <person name="Wilson R.K."/>
        </authorList>
    </citation>
    <scope>NUCLEOTIDE SEQUENCE [LARGE SCALE GENOMIC DNA]</scope>
    <source>
        <strain evidence="3 4">YIT 11816</strain>
    </source>
</reference>
<evidence type="ECO:0000256" key="1">
    <source>
        <dbReference type="SAM" id="MobiDB-lite"/>
    </source>
</evidence>
<dbReference type="Pfam" id="PF02810">
    <property type="entry name" value="SEC-C"/>
    <property type="match status" value="1"/>
</dbReference>
<dbReference type="PANTHER" id="PTHR33747:SF1">
    <property type="entry name" value="ADENYLATE CYCLASE-ASSOCIATED CAP C-TERMINAL DOMAIN-CONTAINING PROTEIN"/>
    <property type="match status" value="1"/>
</dbReference>
<protein>
    <recommendedName>
        <fullName evidence="2">YchJ-like middle NTF2-like domain-containing protein</fullName>
    </recommendedName>
</protein>
<dbReference type="STRING" id="762967.HMPREF9440_01814"/>
<dbReference type="HOGENOM" id="CLU_099590_0_0_4"/>
<evidence type="ECO:0000313" key="3">
    <source>
        <dbReference type="EMBL" id="EHY30832.1"/>
    </source>
</evidence>
<comment type="caution">
    <text evidence="3">The sequence shown here is derived from an EMBL/GenBank/DDBJ whole genome shotgun (WGS) entry which is preliminary data.</text>
</comment>
<dbReference type="SUPFAM" id="SSF54427">
    <property type="entry name" value="NTF2-like"/>
    <property type="match status" value="1"/>
</dbReference>
<proteinExistence type="predicted"/>
<gene>
    <name evidence="3" type="ORF">HMPREF9440_01814</name>
</gene>
<dbReference type="PANTHER" id="PTHR33747">
    <property type="entry name" value="UPF0225 PROTEIN SCO1677"/>
    <property type="match status" value="1"/>
</dbReference>
<dbReference type="Proteomes" id="UP000004956">
    <property type="component" value="Unassembled WGS sequence"/>
</dbReference>
<name>H3KGD4_9BURK</name>
<dbReference type="InterPro" id="IPR004027">
    <property type="entry name" value="SEC_C_motif"/>
</dbReference>
<organism evidence="3 4">
    <name type="scientific">Sutterella parvirubra YIT 11816</name>
    <dbReference type="NCBI Taxonomy" id="762967"/>
    <lineage>
        <taxon>Bacteria</taxon>
        <taxon>Pseudomonadati</taxon>
        <taxon>Pseudomonadota</taxon>
        <taxon>Betaproteobacteria</taxon>
        <taxon>Burkholderiales</taxon>
        <taxon>Sutterellaceae</taxon>
        <taxon>Sutterella</taxon>
    </lineage>
</organism>
<dbReference type="SUPFAM" id="SSF103642">
    <property type="entry name" value="Sec-C motif"/>
    <property type="match status" value="1"/>
</dbReference>
<dbReference type="InterPro" id="IPR032710">
    <property type="entry name" value="NTF2-like_dom_sf"/>
</dbReference>